<comment type="caution">
    <text evidence="2">The sequence shown here is derived from an EMBL/GenBank/DDBJ whole genome shotgun (WGS) entry which is preliminary data.</text>
</comment>
<evidence type="ECO:0000313" key="2">
    <source>
        <dbReference type="EMBL" id="MCO5976422.1"/>
    </source>
</evidence>
<name>A0ABT1BM20_9BURK</name>
<accession>A0ABT1BM20</accession>
<feature type="signal peptide" evidence="1">
    <location>
        <begin position="1"/>
        <end position="29"/>
    </location>
</feature>
<proteinExistence type="predicted"/>
<dbReference type="NCBIfam" id="TIGR02913">
    <property type="entry name" value="HAF_rpt"/>
    <property type="match status" value="1"/>
</dbReference>
<keyword evidence="3" id="KW-1185">Reference proteome</keyword>
<dbReference type="EMBL" id="JAMXMC010000003">
    <property type="protein sequence ID" value="MCO5976422.1"/>
    <property type="molecule type" value="Genomic_DNA"/>
</dbReference>
<evidence type="ECO:0000256" key="1">
    <source>
        <dbReference type="SAM" id="SignalP"/>
    </source>
</evidence>
<reference evidence="2 3" key="1">
    <citation type="submission" date="2022-06" db="EMBL/GenBank/DDBJ databases">
        <title>Ideonella sp. NS12-5 Genome sequencing and assembly.</title>
        <authorList>
            <person name="Jung Y."/>
        </authorList>
    </citation>
    <scope>NUCLEOTIDE SEQUENCE [LARGE SCALE GENOMIC DNA]</scope>
    <source>
        <strain evidence="2 3">NS12-5</strain>
    </source>
</reference>
<dbReference type="Proteomes" id="UP001204851">
    <property type="component" value="Unassembled WGS sequence"/>
</dbReference>
<evidence type="ECO:0008006" key="4">
    <source>
        <dbReference type="Google" id="ProtNLM"/>
    </source>
</evidence>
<dbReference type="InterPro" id="IPR014262">
    <property type="entry name" value="HAF_rpt"/>
</dbReference>
<organism evidence="2 3">
    <name type="scientific">Ideonella oryzae</name>
    <dbReference type="NCBI Taxonomy" id="2937441"/>
    <lineage>
        <taxon>Bacteria</taxon>
        <taxon>Pseudomonadati</taxon>
        <taxon>Pseudomonadota</taxon>
        <taxon>Betaproteobacteria</taxon>
        <taxon>Burkholderiales</taxon>
        <taxon>Sphaerotilaceae</taxon>
        <taxon>Ideonella</taxon>
    </lineage>
</organism>
<sequence>MPFAHSPRLSRFALLFTSLLAATPLLARADSYRIVANIEGSVTALSANGRAAAGMTLDNFETFRWTARSGMVRLGRSTWDTLGHASGTPHISANGQVVSATILSDDGSFSTAGRWTPSTGWSTLAPLPANGGVVDGETSSAFGLSGDGQVVTGLFWLASGAGAHAMRWSAATGMGDLGAQGRSSRADGASQDGGVLAGWDEHPSYGNRRATVWVQGVRTVLEDSDWPSEASAATPDGSTVVGLSGNPSDFQTYATRWTWSGSAWNKTLLGVINKRGATGYAFATGISADGAVIVGGNRPDGMSPKQIGFIWTASSGFQDVSEVLKAAGVRLNPLQPVVGVGAISADGSTLAVVTQGLTAPWTTRTLLVRRTQATLQR</sequence>
<keyword evidence="1" id="KW-0732">Signal</keyword>
<feature type="chain" id="PRO_5045052932" description="HAF repeat-containing protein" evidence="1">
    <location>
        <begin position="30"/>
        <end position="377"/>
    </location>
</feature>
<evidence type="ECO:0000313" key="3">
    <source>
        <dbReference type="Proteomes" id="UP001204851"/>
    </source>
</evidence>
<dbReference type="RefSeq" id="WP_252768886.1">
    <property type="nucleotide sequence ID" value="NZ_JAMXMC010000003.1"/>
</dbReference>
<gene>
    <name evidence="2" type="ORF">M0L44_06785</name>
</gene>
<protein>
    <recommendedName>
        <fullName evidence="4">HAF repeat-containing protein</fullName>
    </recommendedName>
</protein>